<gene>
    <name evidence="3" type="ORF">C8N32_1271</name>
</gene>
<dbReference type="Pfam" id="PF01609">
    <property type="entry name" value="DDE_Tnp_1"/>
    <property type="match status" value="1"/>
</dbReference>
<evidence type="ECO:0000256" key="1">
    <source>
        <dbReference type="SAM" id="SignalP"/>
    </source>
</evidence>
<comment type="caution">
    <text evidence="3">The sequence shown here is derived from an EMBL/GenBank/DDBJ whole genome shotgun (WGS) entry which is preliminary data.</text>
</comment>
<sequence length="118" mass="13436">MKRFYYLIAMLLSGLAARGAHAVIPPRKNAKPWKSTSPGAIARNDAVNASRYLGRPIWKRWAGYRRRSRVESKMHYMKRLGQSSMARDFDRQVAKIQIRVAVLNRDTAPDIPVTEPVG</sequence>
<protein>
    <submittedName>
        <fullName evidence="3">DDE family transposase</fullName>
    </submittedName>
</protein>
<dbReference type="InterPro" id="IPR053172">
    <property type="entry name" value="Tn903_transposase"/>
</dbReference>
<keyword evidence="1" id="KW-0732">Signal</keyword>
<dbReference type="PANTHER" id="PTHR34631">
    <property type="match status" value="1"/>
</dbReference>
<accession>A0A2T5BNR1</accession>
<evidence type="ECO:0000313" key="4">
    <source>
        <dbReference type="Proteomes" id="UP000243859"/>
    </source>
</evidence>
<dbReference type="AlphaFoldDB" id="A0A2T5BNR1"/>
<dbReference type="GO" id="GO:0004803">
    <property type="term" value="F:transposase activity"/>
    <property type="evidence" value="ECO:0007669"/>
    <property type="project" value="InterPro"/>
</dbReference>
<organism evidence="3 4">
    <name type="scientific">Rhodovulum imhoffii</name>
    <dbReference type="NCBI Taxonomy" id="365340"/>
    <lineage>
        <taxon>Bacteria</taxon>
        <taxon>Pseudomonadati</taxon>
        <taxon>Pseudomonadota</taxon>
        <taxon>Alphaproteobacteria</taxon>
        <taxon>Rhodobacterales</taxon>
        <taxon>Paracoccaceae</taxon>
        <taxon>Rhodovulum</taxon>
    </lineage>
</organism>
<evidence type="ECO:0000259" key="2">
    <source>
        <dbReference type="Pfam" id="PF01609"/>
    </source>
</evidence>
<name>A0A2T5BNR1_9RHOB</name>
<dbReference type="GO" id="GO:0006313">
    <property type="term" value="P:DNA transposition"/>
    <property type="evidence" value="ECO:0007669"/>
    <property type="project" value="InterPro"/>
</dbReference>
<dbReference type="InterPro" id="IPR002559">
    <property type="entry name" value="Transposase_11"/>
</dbReference>
<dbReference type="EMBL" id="QAAA01000027">
    <property type="protein sequence ID" value="PTN00629.1"/>
    <property type="molecule type" value="Genomic_DNA"/>
</dbReference>
<feature type="signal peptide" evidence="1">
    <location>
        <begin position="1"/>
        <end position="22"/>
    </location>
</feature>
<feature type="domain" description="Transposase IS4-like" evidence="2">
    <location>
        <begin position="11"/>
        <end position="104"/>
    </location>
</feature>
<reference evidence="3 4" key="1">
    <citation type="submission" date="2018-04" db="EMBL/GenBank/DDBJ databases">
        <title>Genomic Encyclopedia of Archaeal and Bacterial Type Strains, Phase II (KMG-II): from individual species to whole genera.</title>
        <authorList>
            <person name="Goeker M."/>
        </authorList>
    </citation>
    <scope>NUCLEOTIDE SEQUENCE [LARGE SCALE GENOMIC DNA]</scope>
    <source>
        <strain evidence="3 4">DSM 18064</strain>
    </source>
</reference>
<dbReference type="PANTHER" id="PTHR34631:SF3">
    <property type="entry name" value="ISSOD12 TRANSPOSASE TNPA_ISSOD12"/>
    <property type="match status" value="1"/>
</dbReference>
<feature type="chain" id="PRO_5015464102" evidence="1">
    <location>
        <begin position="23"/>
        <end position="118"/>
    </location>
</feature>
<keyword evidence="4" id="KW-1185">Reference proteome</keyword>
<proteinExistence type="predicted"/>
<dbReference type="GO" id="GO:0003677">
    <property type="term" value="F:DNA binding"/>
    <property type="evidence" value="ECO:0007669"/>
    <property type="project" value="InterPro"/>
</dbReference>
<dbReference type="Proteomes" id="UP000243859">
    <property type="component" value="Unassembled WGS sequence"/>
</dbReference>
<evidence type="ECO:0000313" key="3">
    <source>
        <dbReference type="EMBL" id="PTN00629.1"/>
    </source>
</evidence>